<reference evidence="1 2" key="1">
    <citation type="submission" date="2011-03" db="EMBL/GenBank/DDBJ databases">
        <title>The complete genome of Archaeoglobus veneficus SNP6.</title>
        <authorList>
            <consortium name="US DOE Joint Genome Institute (JGI-PGF)"/>
            <person name="Lucas S."/>
            <person name="Copeland A."/>
            <person name="Lapidus A."/>
            <person name="Bruce D."/>
            <person name="Goodwin L."/>
            <person name="Pitluck S."/>
            <person name="Kyrpides N."/>
            <person name="Mavromatis K."/>
            <person name="Pagani I."/>
            <person name="Ivanova N."/>
            <person name="Mikhailova N."/>
            <person name="Lu M."/>
            <person name="Detter J.C."/>
            <person name="Tapia R."/>
            <person name="Han C."/>
            <person name="Land M."/>
            <person name="Hauser L."/>
            <person name="Markowitz V."/>
            <person name="Cheng J.-F."/>
            <person name="Hugenholtz P."/>
            <person name="Woyke T."/>
            <person name="Wu D."/>
            <person name="Spring S."/>
            <person name="Brambilla E."/>
            <person name="Klenk H.-P."/>
            <person name="Eisen J.A."/>
        </authorList>
    </citation>
    <scope>NUCLEOTIDE SEQUENCE [LARGE SCALE GENOMIC DNA]</scope>
    <source>
        <strain>SNP6</strain>
    </source>
</reference>
<dbReference type="Proteomes" id="UP000008136">
    <property type="component" value="Chromosome"/>
</dbReference>
<dbReference type="Pfam" id="PF04008">
    <property type="entry name" value="Adenosine_kin"/>
    <property type="match status" value="1"/>
</dbReference>
<protein>
    <recommendedName>
        <fullName evidence="3">Adenosine monophosphate-protein transferase</fullName>
    </recommendedName>
</protein>
<keyword evidence="2" id="KW-1185">Reference proteome</keyword>
<dbReference type="PANTHER" id="PTHR36155:SF1">
    <property type="entry name" value="BLL5354 PROTEIN"/>
    <property type="match status" value="1"/>
</dbReference>
<dbReference type="InterPro" id="IPR036902">
    <property type="entry name" value="Ta1353-like_sf"/>
</dbReference>
<sequence length="162" mass="17665">MKIEAVKIENPDCKYQVIVGQGNFAVFTCDDLFKTMLTTVPGIKCAVAMNEAQPKLTRVTGNDEELKELAAKNCLAIGASHVFVIMTSNAFPINVLNAVKMHPAVCNIFVASANPIEIIVAETELGRAVLGAVDGTAVTKIESEEEKRERRKLVEKLGYRLD</sequence>
<dbReference type="SUPFAM" id="SSF103165">
    <property type="entry name" value="Ta1353-like"/>
    <property type="match status" value="1"/>
</dbReference>
<name>F2KMT9_ARCVS</name>
<dbReference type="Gene3D" id="3.40.1520.10">
    <property type="entry name" value="Ta1353-like"/>
    <property type="match status" value="1"/>
</dbReference>
<gene>
    <name evidence="1" type="ordered locus">Arcve_0072</name>
</gene>
<dbReference type="AlphaFoldDB" id="F2KMT9"/>
<accession>F2KMT9</accession>
<dbReference type="STRING" id="693661.Arcve_0072"/>
<evidence type="ECO:0000313" key="1">
    <source>
        <dbReference type="EMBL" id="AEA46113.1"/>
    </source>
</evidence>
<evidence type="ECO:0000313" key="2">
    <source>
        <dbReference type="Proteomes" id="UP000008136"/>
    </source>
</evidence>
<dbReference type="InterPro" id="IPR007153">
    <property type="entry name" value="Adenosine_kinase"/>
</dbReference>
<dbReference type="HOGENOM" id="CLU_138382_0_0_2"/>
<dbReference type="KEGG" id="ave:Arcve_0072"/>
<proteinExistence type="predicted"/>
<dbReference type="PANTHER" id="PTHR36155">
    <property type="entry name" value="BLL5354 PROTEIN"/>
    <property type="match status" value="1"/>
</dbReference>
<dbReference type="EMBL" id="CP002588">
    <property type="protein sequence ID" value="AEA46113.1"/>
    <property type="molecule type" value="Genomic_DNA"/>
</dbReference>
<evidence type="ECO:0008006" key="3">
    <source>
        <dbReference type="Google" id="ProtNLM"/>
    </source>
</evidence>
<organism evidence="1 2">
    <name type="scientific">Archaeoglobus veneficus (strain DSM 11195 / SNP6)</name>
    <dbReference type="NCBI Taxonomy" id="693661"/>
    <lineage>
        <taxon>Archaea</taxon>
        <taxon>Methanobacteriati</taxon>
        <taxon>Methanobacteriota</taxon>
        <taxon>Archaeoglobi</taxon>
        <taxon>Archaeoglobales</taxon>
        <taxon>Archaeoglobaceae</taxon>
        <taxon>Archaeoglobus</taxon>
    </lineage>
</organism>
<dbReference type="OrthoDB" id="371841at2157"/>
<dbReference type="eggNOG" id="arCOG04298">
    <property type="taxonomic scope" value="Archaea"/>
</dbReference>